<evidence type="ECO:0000313" key="11">
    <source>
        <dbReference type="Proteomes" id="UP000429811"/>
    </source>
</evidence>
<feature type="domain" description="Core-binding (CB)" evidence="8">
    <location>
        <begin position="73"/>
        <end position="167"/>
    </location>
</feature>
<keyword evidence="3" id="KW-0229">DNA integration</keyword>
<organism evidence="10 11">
    <name type="scientific">Flavonifractor plautii</name>
    <name type="common">Fusobacterium plautii</name>
    <dbReference type="NCBI Taxonomy" id="292800"/>
    <lineage>
        <taxon>Bacteria</taxon>
        <taxon>Bacillati</taxon>
        <taxon>Bacillota</taxon>
        <taxon>Clostridia</taxon>
        <taxon>Eubacteriales</taxon>
        <taxon>Oscillospiraceae</taxon>
        <taxon>Flavonifractor</taxon>
    </lineage>
</organism>
<dbReference type="EMBL" id="WKPO01000022">
    <property type="protein sequence ID" value="MSB49838.1"/>
    <property type="molecule type" value="Genomic_DNA"/>
</dbReference>
<dbReference type="InterPro" id="IPR011010">
    <property type="entry name" value="DNA_brk_join_enz"/>
</dbReference>
<dbReference type="GO" id="GO:0015074">
    <property type="term" value="P:DNA integration"/>
    <property type="evidence" value="ECO:0007669"/>
    <property type="project" value="UniProtKB-KW"/>
</dbReference>
<evidence type="ECO:0000313" key="10">
    <source>
        <dbReference type="EMBL" id="MSB49838.1"/>
    </source>
</evidence>
<dbReference type="InterPro" id="IPR004107">
    <property type="entry name" value="Integrase_SAM-like_N"/>
</dbReference>
<protein>
    <submittedName>
        <fullName evidence="9">Site-specific integrase</fullName>
    </submittedName>
    <submittedName>
        <fullName evidence="10">Tyrosine-type recombinase/integrase</fullName>
    </submittedName>
</protein>
<evidence type="ECO:0000256" key="4">
    <source>
        <dbReference type="ARBA" id="ARBA00023125"/>
    </source>
</evidence>
<evidence type="ECO:0000256" key="3">
    <source>
        <dbReference type="ARBA" id="ARBA00022908"/>
    </source>
</evidence>
<dbReference type="EMBL" id="JAQLWV010000003">
    <property type="protein sequence ID" value="MDB7932011.1"/>
    <property type="molecule type" value="Genomic_DNA"/>
</dbReference>
<dbReference type="PANTHER" id="PTHR30349:SF41">
    <property type="entry name" value="INTEGRASE_RECOMBINASE PROTEIN MJ0367-RELATED"/>
    <property type="match status" value="1"/>
</dbReference>
<dbReference type="Gene3D" id="1.10.443.10">
    <property type="entry name" value="Intergrase catalytic core"/>
    <property type="match status" value="1"/>
</dbReference>
<proteinExistence type="inferred from homology"/>
<keyword evidence="5" id="KW-0233">DNA recombination</keyword>
<evidence type="ECO:0000259" key="7">
    <source>
        <dbReference type="PROSITE" id="PS51898"/>
    </source>
</evidence>
<evidence type="ECO:0000256" key="5">
    <source>
        <dbReference type="ARBA" id="ARBA00023172"/>
    </source>
</evidence>
<evidence type="ECO:0000313" key="9">
    <source>
        <dbReference type="EMBL" id="MDB7932011.1"/>
    </source>
</evidence>
<reference evidence="10 11" key="1">
    <citation type="journal article" date="2019" name="Nat. Med.">
        <title>A library of human gut bacterial isolates paired with longitudinal multiomics data enables mechanistic microbiome research.</title>
        <authorList>
            <person name="Poyet M."/>
            <person name="Groussin M."/>
            <person name="Gibbons S.M."/>
            <person name="Avila-Pacheco J."/>
            <person name="Jiang X."/>
            <person name="Kearney S.M."/>
            <person name="Perrotta A.R."/>
            <person name="Berdy B."/>
            <person name="Zhao S."/>
            <person name="Lieberman T.D."/>
            <person name="Swanson P.K."/>
            <person name="Smith M."/>
            <person name="Roesemann S."/>
            <person name="Alexander J.E."/>
            <person name="Rich S.A."/>
            <person name="Livny J."/>
            <person name="Vlamakis H."/>
            <person name="Clish C."/>
            <person name="Bullock K."/>
            <person name="Deik A."/>
            <person name="Scott J."/>
            <person name="Pierce K.A."/>
            <person name="Xavier R.J."/>
            <person name="Alm E.J."/>
        </authorList>
    </citation>
    <scope>NUCLEOTIDE SEQUENCE [LARGE SCALE GENOMIC DNA]</scope>
    <source>
        <strain evidence="10 11">BIOML-A5</strain>
    </source>
</reference>
<dbReference type="PROSITE" id="PS51900">
    <property type="entry name" value="CB"/>
    <property type="match status" value="1"/>
</dbReference>
<comment type="function">
    <text evidence="1">Site-specific tyrosine recombinase, which acts by catalyzing the cutting and rejoining of the recombining DNA molecules.</text>
</comment>
<dbReference type="PANTHER" id="PTHR30349">
    <property type="entry name" value="PHAGE INTEGRASE-RELATED"/>
    <property type="match status" value="1"/>
</dbReference>
<dbReference type="SUPFAM" id="SSF56349">
    <property type="entry name" value="DNA breaking-rejoining enzymes"/>
    <property type="match status" value="1"/>
</dbReference>
<dbReference type="Pfam" id="PF14659">
    <property type="entry name" value="Phage_int_SAM_3"/>
    <property type="match status" value="1"/>
</dbReference>
<evidence type="ECO:0000256" key="2">
    <source>
        <dbReference type="ARBA" id="ARBA00008857"/>
    </source>
</evidence>
<dbReference type="InterPro" id="IPR050090">
    <property type="entry name" value="Tyrosine_recombinase_XerCD"/>
</dbReference>
<keyword evidence="4 6" id="KW-0238">DNA-binding</keyword>
<feature type="domain" description="Tyr recombinase" evidence="7">
    <location>
        <begin position="188"/>
        <end position="375"/>
    </location>
</feature>
<dbReference type="InterPro" id="IPR010998">
    <property type="entry name" value="Integrase_recombinase_N"/>
</dbReference>
<dbReference type="Proteomes" id="UP001211173">
    <property type="component" value="Unassembled WGS sequence"/>
</dbReference>
<comment type="caution">
    <text evidence="10">The sequence shown here is derived from an EMBL/GenBank/DDBJ whole genome shotgun (WGS) entry which is preliminary data.</text>
</comment>
<dbReference type="Pfam" id="PF00589">
    <property type="entry name" value="Phage_integrase"/>
    <property type="match status" value="1"/>
</dbReference>
<name>A0A6I2RJ99_FLAPL</name>
<evidence type="ECO:0000259" key="8">
    <source>
        <dbReference type="PROSITE" id="PS51900"/>
    </source>
</evidence>
<dbReference type="InterPro" id="IPR002104">
    <property type="entry name" value="Integrase_catalytic"/>
</dbReference>
<dbReference type="Gene3D" id="1.10.150.130">
    <property type="match status" value="1"/>
</dbReference>
<evidence type="ECO:0000256" key="6">
    <source>
        <dbReference type="PROSITE-ProRule" id="PRU01248"/>
    </source>
</evidence>
<sequence>MAKRRKRGNGSLHLRKDGRWEGRIVVGYDEKGLPRTKNVLAKTKSECSAKLNALKASLQGPHEPKQEKPKADMTFGAWLDHWYQRECKPKIRPKTQADYENRIYQHIIPELGSISLAKLTAADLQQFYNRLKEGGRLLRVEQYGPGLSDRMVKSCHVTCRMALDQAVAQGLILKNPALSCKAPATHPREMQVLTGEEIQRLLIQAKEDDCFELLLLELTTGLRRGEILALQWDDLEGRTGTLRVERQVQRIRGKLVVSQPKTRASSRSILLPAPILAILERYRKSISSRWMFPSPRKEDSPLDPAAVRKKLSAVLKRAGCPAARFHDLRHTFATSALEHGMDVKTLSTVIGHVSSATTLNTYAHITDTMKQKAADKIDRAITGTEPPHEETPKPLGRTAFQPVKGKYRKPGTGCISQINGHLWEGRYSPKVNGKRMARNVYATTEAECEAKLAELIREMKAEIAALQTQSKAS</sequence>
<reference evidence="9" key="2">
    <citation type="submission" date="2023-01" db="EMBL/GenBank/DDBJ databases">
        <title>Human gut microbiome strain richness.</title>
        <authorList>
            <person name="Chen-Liaw A."/>
        </authorList>
    </citation>
    <scope>NUCLEOTIDE SEQUENCE</scope>
    <source>
        <strain evidence="9">1001287st1_F4_1001285I_161205</strain>
    </source>
</reference>
<dbReference type="Proteomes" id="UP000429811">
    <property type="component" value="Unassembled WGS sequence"/>
</dbReference>
<dbReference type="RefSeq" id="WP_009257246.1">
    <property type="nucleotide sequence ID" value="NZ_CACRUB010000046.1"/>
</dbReference>
<dbReference type="InterPro" id="IPR013762">
    <property type="entry name" value="Integrase-like_cat_sf"/>
</dbReference>
<dbReference type="AlphaFoldDB" id="A0A6I2RJ99"/>
<dbReference type="GO" id="GO:0006310">
    <property type="term" value="P:DNA recombination"/>
    <property type="evidence" value="ECO:0007669"/>
    <property type="project" value="UniProtKB-KW"/>
</dbReference>
<evidence type="ECO:0000256" key="1">
    <source>
        <dbReference type="ARBA" id="ARBA00003283"/>
    </source>
</evidence>
<dbReference type="PROSITE" id="PS51898">
    <property type="entry name" value="TYR_RECOMBINASE"/>
    <property type="match status" value="1"/>
</dbReference>
<dbReference type="GO" id="GO:0003677">
    <property type="term" value="F:DNA binding"/>
    <property type="evidence" value="ECO:0007669"/>
    <property type="project" value="UniProtKB-UniRule"/>
</dbReference>
<gene>
    <name evidence="10" type="ORF">GKE90_14225</name>
    <name evidence="9" type="ORF">PNE06_02875</name>
</gene>
<dbReference type="CDD" id="cd01189">
    <property type="entry name" value="INT_ICEBs1_C_like"/>
    <property type="match status" value="1"/>
</dbReference>
<accession>A0A6I2RJ99</accession>
<dbReference type="InterPro" id="IPR044068">
    <property type="entry name" value="CB"/>
</dbReference>
<comment type="similarity">
    <text evidence="2">Belongs to the 'phage' integrase family.</text>
</comment>